<dbReference type="SUPFAM" id="SSF55874">
    <property type="entry name" value="ATPase domain of HSP90 chaperone/DNA topoisomerase II/histidine kinase"/>
    <property type="match status" value="1"/>
</dbReference>
<keyword evidence="21" id="KW-1185">Reference proteome</keyword>
<gene>
    <name evidence="20" type="ORF">EDD58_10645</name>
</gene>
<feature type="domain" description="HAMP" evidence="19">
    <location>
        <begin position="185"/>
        <end position="237"/>
    </location>
</feature>
<evidence type="ECO:0000256" key="10">
    <source>
        <dbReference type="ARBA" id="ARBA00022840"/>
    </source>
</evidence>
<dbReference type="Gene3D" id="1.10.287.130">
    <property type="match status" value="1"/>
</dbReference>
<evidence type="ECO:0000256" key="14">
    <source>
        <dbReference type="ARBA" id="ARBA00023136"/>
    </source>
</evidence>
<dbReference type="EMBL" id="SMAG01000006">
    <property type="protein sequence ID" value="TCS93612.1"/>
    <property type="molecule type" value="Genomic_DNA"/>
</dbReference>
<feature type="transmembrane region" description="Helical" evidence="17">
    <location>
        <begin position="161"/>
        <end position="182"/>
    </location>
</feature>
<dbReference type="PROSITE" id="PS50885">
    <property type="entry name" value="HAMP"/>
    <property type="match status" value="1"/>
</dbReference>
<keyword evidence="5" id="KW-0597">Phosphoprotein</keyword>
<dbReference type="GO" id="GO:0005886">
    <property type="term" value="C:plasma membrane"/>
    <property type="evidence" value="ECO:0007669"/>
    <property type="project" value="UniProtKB-SubCell"/>
</dbReference>
<dbReference type="Pfam" id="PF00512">
    <property type="entry name" value="HisKA"/>
    <property type="match status" value="1"/>
</dbReference>
<dbReference type="Gene3D" id="6.10.340.10">
    <property type="match status" value="1"/>
</dbReference>
<dbReference type="InterPro" id="IPR005467">
    <property type="entry name" value="His_kinase_dom"/>
</dbReference>
<dbReference type="PANTHER" id="PTHR45528">
    <property type="entry name" value="SENSOR HISTIDINE KINASE CPXA"/>
    <property type="match status" value="1"/>
</dbReference>
<dbReference type="OrthoDB" id="9813151at2"/>
<dbReference type="SMART" id="SM00304">
    <property type="entry name" value="HAMP"/>
    <property type="match status" value="1"/>
</dbReference>
<dbReference type="Gene3D" id="3.30.565.10">
    <property type="entry name" value="Histidine kinase-like ATPase, C-terminal domain"/>
    <property type="match status" value="1"/>
</dbReference>
<dbReference type="InterPro" id="IPR003661">
    <property type="entry name" value="HisK_dim/P_dom"/>
</dbReference>
<keyword evidence="6" id="KW-0808">Transferase</keyword>
<dbReference type="CDD" id="cd00082">
    <property type="entry name" value="HisKA"/>
    <property type="match status" value="1"/>
</dbReference>
<keyword evidence="9 20" id="KW-0418">Kinase</keyword>
<keyword evidence="7 17" id="KW-0812">Transmembrane</keyword>
<dbReference type="SMART" id="SM00387">
    <property type="entry name" value="HATPase_c"/>
    <property type="match status" value="1"/>
</dbReference>
<dbReference type="SUPFAM" id="SSF158472">
    <property type="entry name" value="HAMP domain-like"/>
    <property type="match status" value="1"/>
</dbReference>
<evidence type="ECO:0000256" key="4">
    <source>
        <dbReference type="ARBA" id="ARBA00022475"/>
    </source>
</evidence>
<dbReference type="InterPro" id="IPR036890">
    <property type="entry name" value="HATPase_C_sf"/>
</dbReference>
<keyword evidence="12" id="KW-0902">Two-component regulatory system</keyword>
<dbReference type="GO" id="GO:0000155">
    <property type="term" value="F:phosphorelay sensor kinase activity"/>
    <property type="evidence" value="ECO:0007669"/>
    <property type="project" value="InterPro"/>
</dbReference>
<dbReference type="PRINTS" id="PR00344">
    <property type="entry name" value="BCTRLSENSOR"/>
</dbReference>
<organism evidence="20 21">
    <name type="scientific">Hazenella coriacea</name>
    <dbReference type="NCBI Taxonomy" id="1179467"/>
    <lineage>
        <taxon>Bacteria</taxon>
        <taxon>Bacillati</taxon>
        <taxon>Bacillota</taxon>
        <taxon>Bacilli</taxon>
        <taxon>Bacillales</taxon>
        <taxon>Thermoactinomycetaceae</taxon>
        <taxon>Hazenella</taxon>
    </lineage>
</organism>
<evidence type="ECO:0000256" key="15">
    <source>
        <dbReference type="ARBA" id="ARBA00037219"/>
    </source>
</evidence>
<dbReference type="Proteomes" id="UP000294937">
    <property type="component" value="Unassembled WGS sequence"/>
</dbReference>
<dbReference type="Pfam" id="PF00672">
    <property type="entry name" value="HAMP"/>
    <property type="match status" value="1"/>
</dbReference>
<keyword evidence="13" id="KW-0843">Virulence</keyword>
<evidence type="ECO:0000256" key="16">
    <source>
        <dbReference type="ARBA" id="ARBA00040841"/>
    </source>
</evidence>
<dbReference type="AlphaFoldDB" id="A0A4R3L312"/>
<dbReference type="RefSeq" id="WP_131925474.1">
    <property type="nucleotide sequence ID" value="NZ_SMAG01000006.1"/>
</dbReference>
<keyword evidence="11 17" id="KW-1133">Transmembrane helix</keyword>
<dbReference type="EC" id="2.7.13.3" evidence="3"/>
<evidence type="ECO:0000256" key="7">
    <source>
        <dbReference type="ARBA" id="ARBA00022692"/>
    </source>
</evidence>
<keyword evidence="4" id="KW-1003">Cell membrane</keyword>
<protein>
    <recommendedName>
        <fullName evidence="16">Heme sensor protein HssS</fullName>
        <ecNumber evidence="3">2.7.13.3</ecNumber>
    </recommendedName>
</protein>
<dbReference type="SMART" id="SM00388">
    <property type="entry name" value="HisKA"/>
    <property type="match status" value="1"/>
</dbReference>
<name>A0A4R3L312_9BACL</name>
<dbReference type="FunFam" id="3.30.565.10:FF:000006">
    <property type="entry name" value="Sensor histidine kinase WalK"/>
    <property type="match status" value="1"/>
</dbReference>
<dbReference type="PROSITE" id="PS50109">
    <property type="entry name" value="HIS_KIN"/>
    <property type="match status" value="1"/>
</dbReference>
<dbReference type="CDD" id="cd16922">
    <property type="entry name" value="HATPase_EvgS-ArcB-TorS-like"/>
    <property type="match status" value="1"/>
</dbReference>
<dbReference type="CDD" id="cd06225">
    <property type="entry name" value="HAMP"/>
    <property type="match status" value="1"/>
</dbReference>
<evidence type="ECO:0000256" key="2">
    <source>
        <dbReference type="ARBA" id="ARBA00004651"/>
    </source>
</evidence>
<dbReference type="InterPro" id="IPR004358">
    <property type="entry name" value="Sig_transdc_His_kin-like_C"/>
</dbReference>
<dbReference type="InterPro" id="IPR003660">
    <property type="entry name" value="HAMP_dom"/>
</dbReference>
<proteinExistence type="predicted"/>
<dbReference type="FunFam" id="1.10.287.130:FF:000001">
    <property type="entry name" value="Two-component sensor histidine kinase"/>
    <property type="match status" value="1"/>
</dbReference>
<evidence type="ECO:0000256" key="5">
    <source>
        <dbReference type="ARBA" id="ARBA00022553"/>
    </source>
</evidence>
<comment type="subcellular location">
    <subcellularLocation>
        <location evidence="2">Cell membrane</location>
        <topology evidence="2">Multi-pass membrane protein</topology>
    </subcellularLocation>
</comment>
<dbReference type="PANTHER" id="PTHR45528:SF11">
    <property type="entry name" value="HISTIDINE KINASE"/>
    <property type="match status" value="1"/>
</dbReference>
<sequence length="462" mass="52478">MKTLYLRFVMITIAIILSSGILAFFLSNIYYQMTLKLYNDQKITQFAKNIATFYEQNPETPSEEYLKSVSHLGFQLYLVNGEQQGAFYGEPFRDQQLDPQVIQSVLEGDTYHGVAQFPPGLFITGFFDKELRNTIGVPLKVNGQPHALFVRPDVEKQFGELRLFFAILVLLMIGISILLILLGTRYIVKPITTLTEATKKIASGNYGIQLNVSRSDEIGELARHFSKMAQSLARLEAMRQEFVSNVSHEIQSPLASIQGFSQTLQSDDQIPHEKQQRYLKIIEQESKRISQVSKQLLTLASLDKEERALEKSTFNLAEQIRQVLFMLQWNWQEKDLAIELDLPETQIHADQKLLHQVWTNLLTNSIKFTEKGGTISVVMEPIHKKEVRILVKDTGVGIPKEEQSSIFERFYKVDKARKRELSGSGLGLSISKKIIELHGGTIQVDSQVGKGTTFIIHLPTNS</sequence>
<dbReference type="InterPro" id="IPR003594">
    <property type="entry name" value="HATPase_dom"/>
</dbReference>
<keyword evidence="14 17" id="KW-0472">Membrane</keyword>
<dbReference type="InterPro" id="IPR050398">
    <property type="entry name" value="HssS/ArlS-like"/>
</dbReference>
<comment type="catalytic activity">
    <reaction evidence="1">
        <text>ATP + protein L-histidine = ADP + protein N-phospho-L-histidine.</text>
        <dbReference type="EC" id="2.7.13.3"/>
    </reaction>
</comment>
<evidence type="ECO:0000256" key="11">
    <source>
        <dbReference type="ARBA" id="ARBA00022989"/>
    </source>
</evidence>
<evidence type="ECO:0000256" key="8">
    <source>
        <dbReference type="ARBA" id="ARBA00022741"/>
    </source>
</evidence>
<keyword evidence="8" id="KW-0547">Nucleotide-binding</keyword>
<evidence type="ECO:0000259" key="19">
    <source>
        <dbReference type="PROSITE" id="PS50885"/>
    </source>
</evidence>
<evidence type="ECO:0000256" key="17">
    <source>
        <dbReference type="SAM" id="Phobius"/>
    </source>
</evidence>
<reference evidence="20 21" key="1">
    <citation type="submission" date="2019-03" db="EMBL/GenBank/DDBJ databases">
        <title>Genomic Encyclopedia of Type Strains, Phase IV (KMG-IV): sequencing the most valuable type-strain genomes for metagenomic binning, comparative biology and taxonomic classification.</title>
        <authorList>
            <person name="Goeker M."/>
        </authorList>
    </citation>
    <scope>NUCLEOTIDE SEQUENCE [LARGE SCALE GENOMIC DNA]</scope>
    <source>
        <strain evidence="20 21">DSM 45707</strain>
    </source>
</reference>
<accession>A0A4R3L312</accession>
<evidence type="ECO:0000256" key="3">
    <source>
        <dbReference type="ARBA" id="ARBA00012438"/>
    </source>
</evidence>
<dbReference type="Pfam" id="PF02518">
    <property type="entry name" value="HATPase_c"/>
    <property type="match status" value="1"/>
</dbReference>
<keyword evidence="10" id="KW-0067">ATP-binding</keyword>
<dbReference type="InterPro" id="IPR036097">
    <property type="entry name" value="HisK_dim/P_sf"/>
</dbReference>
<comment type="function">
    <text evidence="15">Member of the two-component regulatory system HssS/HssR involved in intracellular heme homeostasis and tempering of staphylococcal virulence. HssS functions as a heme sensor histidine kinase which is autophosphorylated at a histidine residue and transfers its phosphate group to an aspartate residue of HssR. HssR/HssS activates the expression of hrtAB, an efflux pump, in response to extracellular heme, hemin, hemoglobin or blood.</text>
</comment>
<feature type="domain" description="Histidine kinase" evidence="18">
    <location>
        <begin position="245"/>
        <end position="462"/>
    </location>
</feature>
<evidence type="ECO:0000256" key="6">
    <source>
        <dbReference type="ARBA" id="ARBA00022679"/>
    </source>
</evidence>
<feature type="transmembrane region" description="Helical" evidence="17">
    <location>
        <begin position="6"/>
        <end position="31"/>
    </location>
</feature>
<dbReference type="GO" id="GO:0005524">
    <property type="term" value="F:ATP binding"/>
    <property type="evidence" value="ECO:0007669"/>
    <property type="project" value="UniProtKB-KW"/>
</dbReference>
<evidence type="ECO:0000256" key="1">
    <source>
        <dbReference type="ARBA" id="ARBA00000085"/>
    </source>
</evidence>
<dbReference type="SUPFAM" id="SSF47384">
    <property type="entry name" value="Homodimeric domain of signal transducing histidine kinase"/>
    <property type="match status" value="1"/>
</dbReference>
<comment type="caution">
    <text evidence="20">The sequence shown here is derived from an EMBL/GenBank/DDBJ whole genome shotgun (WGS) entry which is preliminary data.</text>
</comment>
<evidence type="ECO:0000259" key="18">
    <source>
        <dbReference type="PROSITE" id="PS50109"/>
    </source>
</evidence>
<evidence type="ECO:0000313" key="21">
    <source>
        <dbReference type="Proteomes" id="UP000294937"/>
    </source>
</evidence>
<evidence type="ECO:0000256" key="13">
    <source>
        <dbReference type="ARBA" id="ARBA00023026"/>
    </source>
</evidence>
<evidence type="ECO:0000256" key="9">
    <source>
        <dbReference type="ARBA" id="ARBA00022777"/>
    </source>
</evidence>
<evidence type="ECO:0000313" key="20">
    <source>
        <dbReference type="EMBL" id="TCS93612.1"/>
    </source>
</evidence>
<evidence type="ECO:0000256" key="12">
    <source>
        <dbReference type="ARBA" id="ARBA00023012"/>
    </source>
</evidence>